<name>A0A8H7ZS26_9FUNG</name>
<accession>A0A8H7ZS26</accession>
<sequence>MEDCPARRRGGARRDGMGSHVTTVWCVRRAGGPGNKARGVINVTGRREPRTQFRKCPQSDNAVLLLQRCTSDEGILPRSSHISRHEYGSLLRPAEIRVQRGELLRVRVPVHPKPALGLVYLAGLDLEGDVLVRLRRENEVLPRPVGGLHLLLVSGHEPVTRTAGIHDVQLRVLDLEEEAHLPRDRVAHLGDLVARSTDLDDVPLHRRYTRSRSRPRGQSQVPVPGVEGGAPRKVGLVLLALRVGKVAPLVRVQSQAKFAFVRPQVILEEQKRRVQQNGGGKSESAGATRSSNVLS</sequence>
<proteinExistence type="predicted"/>
<evidence type="ECO:0000313" key="2">
    <source>
        <dbReference type="EMBL" id="KAG5458162.1"/>
    </source>
</evidence>
<dbReference type="EMBL" id="JAEFCI010008890">
    <property type="protein sequence ID" value="KAG5458162.1"/>
    <property type="molecule type" value="Genomic_DNA"/>
</dbReference>
<feature type="region of interest" description="Disordered" evidence="1">
    <location>
        <begin position="203"/>
        <end position="227"/>
    </location>
</feature>
<keyword evidence="3" id="KW-1185">Reference proteome</keyword>
<dbReference type="AlphaFoldDB" id="A0A8H7ZS26"/>
<gene>
    <name evidence="2" type="ORF">BJ554DRAFT_1666</name>
</gene>
<comment type="caution">
    <text evidence="2">The sequence shown here is derived from an EMBL/GenBank/DDBJ whole genome shotgun (WGS) entry which is preliminary data.</text>
</comment>
<feature type="region of interest" description="Disordered" evidence="1">
    <location>
        <begin position="272"/>
        <end position="295"/>
    </location>
</feature>
<dbReference type="Proteomes" id="UP000673691">
    <property type="component" value="Unassembled WGS sequence"/>
</dbReference>
<reference evidence="2 3" key="1">
    <citation type="journal article" name="Sci. Rep.">
        <title>Genome-scale phylogenetic analyses confirm Olpidium as the closest living zoosporic fungus to the non-flagellated, terrestrial fungi.</title>
        <authorList>
            <person name="Chang Y."/>
            <person name="Rochon D."/>
            <person name="Sekimoto S."/>
            <person name="Wang Y."/>
            <person name="Chovatia M."/>
            <person name="Sandor L."/>
            <person name="Salamov A."/>
            <person name="Grigoriev I.V."/>
            <person name="Stajich J.E."/>
            <person name="Spatafora J.W."/>
        </authorList>
    </citation>
    <scope>NUCLEOTIDE SEQUENCE [LARGE SCALE GENOMIC DNA]</scope>
    <source>
        <strain evidence="2">S191</strain>
    </source>
</reference>
<evidence type="ECO:0000256" key="1">
    <source>
        <dbReference type="SAM" id="MobiDB-lite"/>
    </source>
</evidence>
<feature type="compositionally biased region" description="Polar residues" evidence="1">
    <location>
        <begin position="285"/>
        <end position="295"/>
    </location>
</feature>
<evidence type="ECO:0000313" key="3">
    <source>
        <dbReference type="Proteomes" id="UP000673691"/>
    </source>
</evidence>
<protein>
    <submittedName>
        <fullName evidence="2">Uncharacterized protein</fullName>
    </submittedName>
</protein>
<feature type="compositionally biased region" description="Basic residues" evidence="1">
    <location>
        <begin position="205"/>
        <end position="215"/>
    </location>
</feature>
<organism evidence="2 3">
    <name type="scientific">Olpidium bornovanus</name>
    <dbReference type="NCBI Taxonomy" id="278681"/>
    <lineage>
        <taxon>Eukaryota</taxon>
        <taxon>Fungi</taxon>
        <taxon>Fungi incertae sedis</taxon>
        <taxon>Olpidiomycota</taxon>
        <taxon>Olpidiomycotina</taxon>
        <taxon>Olpidiomycetes</taxon>
        <taxon>Olpidiales</taxon>
        <taxon>Olpidiaceae</taxon>
        <taxon>Olpidium</taxon>
    </lineage>
</organism>